<feature type="transmembrane region" description="Helical" evidence="1">
    <location>
        <begin position="41"/>
        <end position="62"/>
    </location>
</feature>
<proteinExistence type="predicted"/>
<evidence type="ECO:0000313" key="3">
    <source>
        <dbReference type="Proteomes" id="UP001210339"/>
    </source>
</evidence>
<accession>A0ABY7QTC6</accession>
<feature type="transmembrane region" description="Helical" evidence="1">
    <location>
        <begin position="74"/>
        <end position="97"/>
    </location>
</feature>
<keyword evidence="1" id="KW-0812">Transmembrane</keyword>
<organism evidence="2 3">
    <name type="scientific">Peptoniphilus equinus</name>
    <dbReference type="NCBI Taxonomy" id="3016343"/>
    <lineage>
        <taxon>Bacteria</taxon>
        <taxon>Bacillati</taxon>
        <taxon>Bacillota</taxon>
        <taxon>Tissierellia</taxon>
        <taxon>Tissierellales</taxon>
        <taxon>Peptoniphilaceae</taxon>
        <taxon>Peptoniphilus</taxon>
    </lineage>
</organism>
<reference evidence="2 3" key="1">
    <citation type="submission" date="2023-01" db="EMBL/GenBank/DDBJ databases">
        <authorList>
            <person name="Lee S.H."/>
            <person name="Jung H.S."/>
            <person name="Yun J.U."/>
        </authorList>
    </citation>
    <scope>NUCLEOTIDE SEQUENCE [LARGE SCALE GENOMIC DNA]</scope>
    <source>
        <strain evidence="2 3">CBA3646</strain>
    </source>
</reference>
<sequence length="99" mass="10648">MNRIVDIVGNNTEYMALSLFAILIAIIVTLILATISKQLKFVKYIPGIVLIFIGVFVLFSVIGDLFNPAHVNSIAIFMIGCASGVVSLLVALIVGIIQK</sequence>
<feature type="transmembrane region" description="Helical" evidence="1">
    <location>
        <begin position="14"/>
        <end position="34"/>
    </location>
</feature>
<keyword evidence="3" id="KW-1185">Reference proteome</keyword>
<evidence type="ECO:0000256" key="1">
    <source>
        <dbReference type="SAM" id="Phobius"/>
    </source>
</evidence>
<gene>
    <name evidence="2" type="ORF">O6R05_04315</name>
</gene>
<dbReference type="EMBL" id="CP115667">
    <property type="protein sequence ID" value="WBW49240.1"/>
    <property type="molecule type" value="Genomic_DNA"/>
</dbReference>
<keyword evidence="1" id="KW-0472">Membrane</keyword>
<dbReference type="RefSeq" id="WP_271190772.1">
    <property type="nucleotide sequence ID" value="NZ_CP115667.1"/>
</dbReference>
<keyword evidence="1" id="KW-1133">Transmembrane helix</keyword>
<evidence type="ECO:0000313" key="2">
    <source>
        <dbReference type="EMBL" id="WBW49240.1"/>
    </source>
</evidence>
<dbReference type="Proteomes" id="UP001210339">
    <property type="component" value="Chromosome"/>
</dbReference>
<protein>
    <submittedName>
        <fullName evidence="2">Cytochrome C biosynthesis protein</fullName>
    </submittedName>
</protein>
<name>A0ABY7QTC6_9FIRM</name>